<comment type="caution">
    <text evidence="1">The sequence shown here is derived from an EMBL/GenBank/DDBJ whole genome shotgun (WGS) entry which is preliminary data.</text>
</comment>
<dbReference type="Proteomes" id="UP000571554">
    <property type="component" value="Unassembled WGS sequence"/>
</dbReference>
<gene>
    <name evidence="1" type="ORF">F4827_001210</name>
</gene>
<organism evidence="1 2">
    <name type="scientific">Paraburkholderia bannensis</name>
    <dbReference type="NCBI Taxonomy" id="765414"/>
    <lineage>
        <taxon>Bacteria</taxon>
        <taxon>Pseudomonadati</taxon>
        <taxon>Pseudomonadota</taxon>
        <taxon>Betaproteobacteria</taxon>
        <taxon>Burkholderiales</taxon>
        <taxon>Burkholderiaceae</taxon>
        <taxon>Paraburkholderia</taxon>
    </lineage>
</organism>
<evidence type="ECO:0000313" key="1">
    <source>
        <dbReference type="EMBL" id="MBB6101376.1"/>
    </source>
</evidence>
<sequence length="181" mass="19269">MKSPFHVNALRRPFHWAASAGAAGALLALGGCYYYTPYGYSPYPAYYYATVPASSTQQQSAVAVAGSNTGAYANPPSSRPNPAPAAVADAQYPGPLYPSPPVAVAVPAWPAYPAYYSWPAYYAYPASYPGYYGYSGWGWGAPAVSLSVGFWGGGYWGRGGYWGHGGYWGRGYGGYGGHWHR</sequence>
<reference evidence="1 2" key="1">
    <citation type="submission" date="2020-08" db="EMBL/GenBank/DDBJ databases">
        <title>Above-ground endophytic microbial communities from plants in different locations in the United States.</title>
        <authorList>
            <person name="Frank C."/>
        </authorList>
    </citation>
    <scope>NUCLEOTIDE SEQUENCE [LARGE SCALE GENOMIC DNA]</scope>
    <source>
        <strain evidence="1 2">WP4_2_2</strain>
    </source>
</reference>
<dbReference type="RefSeq" id="WP_260174993.1">
    <property type="nucleotide sequence ID" value="NZ_JACHBW010000003.1"/>
</dbReference>
<dbReference type="AlphaFoldDB" id="A0A7W9TVD5"/>
<evidence type="ECO:0000313" key="2">
    <source>
        <dbReference type="Proteomes" id="UP000571554"/>
    </source>
</evidence>
<name>A0A7W9TVD5_9BURK</name>
<proteinExistence type="predicted"/>
<accession>A0A7W9TVD5</accession>
<keyword evidence="2" id="KW-1185">Reference proteome</keyword>
<evidence type="ECO:0008006" key="3">
    <source>
        <dbReference type="Google" id="ProtNLM"/>
    </source>
</evidence>
<protein>
    <recommendedName>
        <fullName evidence="3">Lipoprotein</fullName>
    </recommendedName>
</protein>
<dbReference type="PROSITE" id="PS51257">
    <property type="entry name" value="PROKAR_LIPOPROTEIN"/>
    <property type="match status" value="1"/>
</dbReference>
<dbReference type="EMBL" id="JACHBW010000003">
    <property type="protein sequence ID" value="MBB6101376.1"/>
    <property type="molecule type" value="Genomic_DNA"/>
</dbReference>